<name>I7LCL4_9LACO</name>
<feature type="signal peptide" evidence="1">
    <location>
        <begin position="1"/>
        <end position="23"/>
    </location>
</feature>
<gene>
    <name evidence="3" type="ORF">BN52_08465</name>
</gene>
<dbReference type="InterPro" id="IPR009063">
    <property type="entry name" value="Ig/albumin-bd_sf"/>
</dbReference>
<dbReference type="SUPFAM" id="SSF46997">
    <property type="entry name" value="Bacterial immunoglobulin/albumin-binding domains"/>
    <property type="match status" value="1"/>
</dbReference>
<dbReference type="RefSeq" id="WP_008472579.1">
    <property type="nucleotide sequence ID" value="NZ_AYZO01000003.1"/>
</dbReference>
<evidence type="ECO:0000313" key="4">
    <source>
        <dbReference type="Proteomes" id="UP000009326"/>
    </source>
</evidence>
<dbReference type="OrthoDB" id="2328720at2"/>
<feature type="domain" description="S-layer protein C-terminal" evidence="2">
    <location>
        <begin position="41"/>
        <end position="108"/>
    </location>
</feature>
<protein>
    <submittedName>
        <fullName evidence="3">Cell separation protein</fullName>
    </submittedName>
</protein>
<dbReference type="EMBL" id="CAKC01000028">
    <property type="protein sequence ID" value="CCI86591.1"/>
    <property type="molecule type" value="Genomic_DNA"/>
</dbReference>
<dbReference type="Gene3D" id="1.20.5.420">
    <property type="entry name" value="Immunoglobulin FC, subunit C"/>
    <property type="match status" value="1"/>
</dbReference>
<keyword evidence="1" id="KW-0732">Signal</keyword>
<organism evidence="3 4">
    <name type="scientific">Lactobacillus gigeriorum DSM 23908 = CRBIP 24.85</name>
    <dbReference type="NCBI Taxonomy" id="1423751"/>
    <lineage>
        <taxon>Bacteria</taxon>
        <taxon>Bacillati</taxon>
        <taxon>Bacillota</taxon>
        <taxon>Bacilli</taxon>
        <taxon>Lactobacillales</taxon>
        <taxon>Lactobacillaceae</taxon>
        <taxon>Lactobacillus</taxon>
    </lineage>
</organism>
<evidence type="ECO:0000259" key="2">
    <source>
        <dbReference type="Pfam" id="PF03217"/>
    </source>
</evidence>
<dbReference type="Gene3D" id="3.10.20.890">
    <property type="match status" value="1"/>
</dbReference>
<dbReference type="Proteomes" id="UP000009326">
    <property type="component" value="Unassembled WGS sequence"/>
</dbReference>
<feature type="chain" id="PRO_5038717749" evidence="1">
    <location>
        <begin position="24"/>
        <end position="513"/>
    </location>
</feature>
<reference evidence="3 4" key="1">
    <citation type="submission" date="2012-06" db="EMBL/GenBank/DDBJ databases">
        <title>Draft genome sequence of Lactobacillus gigeriorum CRBIP 24.85T, isolated from chicken crop.</title>
        <authorList>
            <person name="Cousin S."/>
            <person name="Ma L."/>
            <person name="Creno S."/>
            <person name="Clermont D."/>
            <person name="Loux V."/>
            <person name="Bizet C."/>
            <person name="Bouchier C."/>
        </authorList>
    </citation>
    <scope>NUCLEOTIDE SEQUENCE [LARGE SCALE GENOMIC DNA]</scope>
    <source>
        <strain evidence="4">CRBIP 24.85T</strain>
    </source>
</reference>
<evidence type="ECO:0000313" key="3">
    <source>
        <dbReference type="EMBL" id="CCI86591.1"/>
    </source>
</evidence>
<proteinExistence type="predicted"/>
<dbReference type="AlphaFoldDB" id="I7LCL4"/>
<sequence>MRISHKIVMVSAAALMAVSPVLGASQATTVQAVTTSKKAKTNSGTVTIVLGHNAYIYLKSGKRNTNYKYQNKLWSVIGKGASLKSAGLKTINGVDYYDIGDGNYIKAANVATVDGKKVNHKSTPAKDDNTKTIKLTHNAYVYNNKGVRIKSAGTLKKGTTIKYTGTKKIKGKKYFALANNQFVKTANAKVTSDEPVQDDTTMINIIKNSIVYDGNGQAYDPQQKIIKGAQYVALKAKNIDGKWYYMIGNSEDGEQWIKAVNTTLASGKALIPEDELPNNNDTTSDDQDDTIATLGQDTVTYTANGKATTNSFESGHRVRVTELRYIWEADKNQAELFYKLASDKNGYIKQSVVATISGKPLNAVNTSEEARLSGVVATANDKAPLSAAIAEANNVKASDSYKLATKSARDAYDSAITNAQTMFGAKTATLLDVNNAQAAVTKAKAALNGAKVRVGNLGSLTASEADQIIALVANVNGVTASQVQFNNGNANLTVTSNNGFVQTLNVSDYATVN</sequence>
<dbReference type="Pfam" id="PF07554">
    <property type="entry name" value="FIVAR"/>
    <property type="match status" value="1"/>
</dbReference>
<accession>I7LCL4</accession>
<dbReference type="InterPro" id="IPR024968">
    <property type="entry name" value="SlpA_C_lactobacillus"/>
</dbReference>
<dbReference type="STRING" id="1423751.FC38_GL001066"/>
<evidence type="ECO:0000256" key="1">
    <source>
        <dbReference type="SAM" id="SignalP"/>
    </source>
</evidence>
<dbReference type="Pfam" id="PF03217">
    <property type="entry name" value="SlpA"/>
    <property type="match status" value="3"/>
</dbReference>
<comment type="caution">
    <text evidence="3">The sequence shown here is derived from an EMBL/GenBank/DDBJ whole genome shotgun (WGS) entry which is preliminary data.</text>
</comment>
<feature type="domain" description="S-layer protein C-terminal" evidence="2">
    <location>
        <begin position="129"/>
        <end position="186"/>
    </location>
</feature>
<feature type="domain" description="S-layer protein C-terminal" evidence="2">
    <location>
        <begin position="200"/>
        <end position="259"/>
    </location>
</feature>